<accession>A0ABQ8H9K4</accession>
<proteinExistence type="predicted"/>
<protein>
    <submittedName>
        <fullName evidence="2">Uncharacterized protein</fullName>
    </submittedName>
</protein>
<sequence length="129" mass="14513">MKLQEHLAPSGYLKIPTGIPAYLKGCTFLPQLNNELAGKRNSTFKERFSSLENLVLIMFEHDTVLMPKETSLFGYYPDGSFNAVLPAQQTPLYTEHWIGLKTLDEAGKVKFINVSGGHLDISHSDMKRK</sequence>
<dbReference type="EMBL" id="JAFEMO010000013">
    <property type="protein sequence ID" value="KAH7550566.1"/>
    <property type="molecule type" value="Genomic_DNA"/>
</dbReference>
<dbReference type="InterPro" id="IPR029058">
    <property type="entry name" value="AB_hydrolase_fold"/>
</dbReference>
<dbReference type="Proteomes" id="UP000827721">
    <property type="component" value="Unassembled WGS sequence"/>
</dbReference>
<evidence type="ECO:0000256" key="1">
    <source>
        <dbReference type="ARBA" id="ARBA00022801"/>
    </source>
</evidence>
<dbReference type="PANTHER" id="PTHR11247">
    <property type="entry name" value="PALMITOYL-PROTEIN THIOESTERASE/DOLICHYLDIPHOSPHATASE 1"/>
    <property type="match status" value="1"/>
</dbReference>
<dbReference type="PANTHER" id="PTHR11247:SF79">
    <property type="entry name" value="ALPHA_BETA-HYDROLASES SUPERFAMILY PROTEIN"/>
    <property type="match status" value="1"/>
</dbReference>
<evidence type="ECO:0000313" key="3">
    <source>
        <dbReference type="Proteomes" id="UP000827721"/>
    </source>
</evidence>
<dbReference type="Pfam" id="PF02089">
    <property type="entry name" value="Palm_thioest"/>
    <property type="match status" value="1"/>
</dbReference>
<name>A0ABQ8H9K4_9ROSI</name>
<reference evidence="2 3" key="1">
    <citation type="submission" date="2021-02" db="EMBL/GenBank/DDBJ databases">
        <title>Plant Genome Project.</title>
        <authorList>
            <person name="Zhang R.-G."/>
        </authorList>
    </citation>
    <scope>NUCLEOTIDE SEQUENCE [LARGE SCALE GENOMIC DNA]</scope>
    <source>
        <tissue evidence="2">Leaves</tissue>
    </source>
</reference>
<keyword evidence="1" id="KW-0378">Hydrolase</keyword>
<comment type="caution">
    <text evidence="2">The sequence shown here is derived from an EMBL/GenBank/DDBJ whole genome shotgun (WGS) entry which is preliminary data.</text>
</comment>
<gene>
    <name evidence="2" type="ORF">JRO89_XS13G0219700</name>
</gene>
<evidence type="ECO:0000313" key="2">
    <source>
        <dbReference type="EMBL" id="KAH7550566.1"/>
    </source>
</evidence>
<keyword evidence="3" id="KW-1185">Reference proteome</keyword>
<dbReference type="Gene3D" id="3.40.50.1820">
    <property type="entry name" value="alpha/beta hydrolase"/>
    <property type="match status" value="1"/>
</dbReference>
<organism evidence="2 3">
    <name type="scientific">Xanthoceras sorbifolium</name>
    <dbReference type="NCBI Taxonomy" id="99658"/>
    <lineage>
        <taxon>Eukaryota</taxon>
        <taxon>Viridiplantae</taxon>
        <taxon>Streptophyta</taxon>
        <taxon>Embryophyta</taxon>
        <taxon>Tracheophyta</taxon>
        <taxon>Spermatophyta</taxon>
        <taxon>Magnoliopsida</taxon>
        <taxon>eudicotyledons</taxon>
        <taxon>Gunneridae</taxon>
        <taxon>Pentapetalae</taxon>
        <taxon>rosids</taxon>
        <taxon>malvids</taxon>
        <taxon>Sapindales</taxon>
        <taxon>Sapindaceae</taxon>
        <taxon>Xanthoceroideae</taxon>
        <taxon>Xanthoceras</taxon>
    </lineage>
</organism>
<dbReference type="SUPFAM" id="SSF53474">
    <property type="entry name" value="alpha/beta-Hydrolases"/>
    <property type="match status" value="1"/>
</dbReference>